<feature type="region of interest" description="Disordered" evidence="1">
    <location>
        <begin position="1"/>
        <end position="292"/>
    </location>
</feature>
<dbReference type="Proteomes" id="UP001634393">
    <property type="component" value="Unassembled WGS sequence"/>
</dbReference>
<feature type="compositionally biased region" description="Low complexity" evidence="1">
    <location>
        <begin position="48"/>
        <end position="62"/>
    </location>
</feature>
<name>A0ABD3T811_9LAMI</name>
<feature type="compositionally biased region" description="Basic and acidic residues" evidence="1">
    <location>
        <begin position="153"/>
        <end position="170"/>
    </location>
</feature>
<feature type="compositionally biased region" description="Basic residues" evidence="1">
    <location>
        <begin position="29"/>
        <end position="38"/>
    </location>
</feature>
<sequence length="356" mass="39555">MASTAPAKSQPLHNFDLPLKWNKDGNSSGHHHHRRRSMKSPSGRPNTSSPSPLRHSPLRDSSAPPSSLRESPDYLVKQSPNRGEFSCKSIAVREGVRQSPIRGDSVKWSPARGDSGRFLTRHESESEASGRSKGAVIEHSRNHSKNSLNSEGGTEKFEKKSKAVDGDVSRVRRSSKIKIKIPCKNTKSEEETPQEETEKLEQSHDNDETDEVQEEGKINNSVDDESKTWNLRPRKPNRKSLNMNGGGGTAKSNVSALPEKIKAQSPSRNGNNNKTGEKEGSGAGEKKEKRKLSVNVSLTKEEIEDDIFAWTGSKPARRPKKRAKNIQKQLDFVFPGLWLVSITPDSYKVSENYMKG</sequence>
<evidence type="ECO:0000256" key="1">
    <source>
        <dbReference type="SAM" id="MobiDB-lite"/>
    </source>
</evidence>
<dbReference type="PANTHER" id="PTHR33130:SF40">
    <property type="entry name" value="CHROMOGRANIN (DUF1639)"/>
    <property type="match status" value="1"/>
</dbReference>
<accession>A0ABD3T811</accession>
<gene>
    <name evidence="2" type="ORF">ACJIZ3_007815</name>
</gene>
<evidence type="ECO:0000313" key="3">
    <source>
        <dbReference type="Proteomes" id="UP001634393"/>
    </source>
</evidence>
<feature type="compositionally biased region" description="Basic and acidic residues" evidence="1">
    <location>
        <begin position="120"/>
        <end position="141"/>
    </location>
</feature>
<reference evidence="2 3" key="1">
    <citation type="submission" date="2024-12" db="EMBL/GenBank/DDBJ databases">
        <title>The unique morphological basis and parallel evolutionary history of personate flowers in Penstemon.</title>
        <authorList>
            <person name="Depatie T.H."/>
            <person name="Wessinger C.A."/>
        </authorList>
    </citation>
    <scope>NUCLEOTIDE SEQUENCE [LARGE SCALE GENOMIC DNA]</scope>
    <source>
        <strain evidence="2">WTNN_2</strain>
        <tissue evidence="2">Leaf</tissue>
    </source>
</reference>
<dbReference type="InterPro" id="IPR012438">
    <property type="entry name" value="DUF1639"/>
</dbReference>
<dbReference type="Pfam" id="PF07797">
    <property type="entry name" value="DUF1639"/>
    <property type="match status" value="1"/>
</dbReference>
<dbReference type="AlphaFoldDB" id="A0ABD3T811"/>
<keyword evidence="3" id="KW-1185">Reference proteome</keyword>
<feature type="compositionally biased region" description="Basic and acidic residues" evidence="1">
    <location>
        <begin position="275"/>
        <end position="287"/>
    </location>
</feature>
<organism evidence="2 3">
    <name type="scientific">Penstemon smallii</name>
    <dbReference type="NCBI Taxonomy" id="265156"/>
    <lineage>
        <taxon>Eukaryota</taxon>
        <taxon>Viridiplantae</taxon>
        <taxon>Streptophyta</taxon>
        <taxon>Embryophyta</taxon>
        <taxon>Tracheophyta</taxon>
        <taxon>Spermatophyta</taxon>
        <taxon>Magnoliopsida</taxon>
        <taxon>eudicotyledons</taxon>
        <taxon>Gunneridae</taxon>
        <taxon>Pentapetalae</taxon>
        <taxon>asterids</taxon>
        <taxon>lamiids</taxon>
        <taxon>Lamiales</taxon>
        <taxon>Plantaginaceae</taxon>
        <taxon>Cheloneae</taxon>
        <taxon>Penstemon</taxon>
    </lineage>
</organism>
<feature type="compositionally biased region" description="Basic and acidic residues" evidence="1">
    <location>
        <begin position="186"/>
        <end position="206"/>
    </location>
</feature>
<protein>
    <submittedName>
        <fullName evidence="2">Uncharacterized protein</fullName>
    </submittedName>
</protein>
<proteinExistence type="predicted"/>
<dbReference type="EMBL" id="JBJXBP010000004">
    <property type="protein sequence ID" value="KAL3833079.1"/>
    <property type="molecule type" value="Genomic_DNA"/>
</dbReference>
<dbReference type="PANTHER" id="PTHR33130">
    <property type="entry name" value="PUTATIVE (DUF1639)-RELATED"/>
    <property type="match status" value="1"/>
</dbReference>
<feature type="compositionally biased region" description="Basic residues" evidence="1">
    <location>
        <begin position="171"/>
        <end position="181"/>
    </location>
</feature>
<evidence type="ECO:0000313" key="2">
    <source>
        <dbReference type="EMBL" id="KAL3833079.1"/>
    </source>
</evidence>
<comment type="caution">
    <text evidence="2">The sequence shown here is derived from an EMBL/GenBank/DDBJ whole genome shotgun (WGS) entry which is preliminary data.</text>
</comment>